<sequence length="1272" mass="140574">MVQQTAPTGEASTALGSGIISPIISCSNIYSTDPITTSLAMLKLFASLEIQSSMVDPSARLLASSEMFKEKDDLALSVIDALIDAKIPYPYLCISAPGLLIYIFPSPSPPPSPTATLLLPFSTFKLLLSSPHSMKTCSIVLRGSTTYTNPLSPARSVNTTPYAICNFRGGAAVTILPLQGDSPPLLSEELTGIMSDSIAKGPRPSASSSSAAAATGTSRRRSSITQSIKNLFRRDSSTAYVPRPSPSPPPETAANTPNSSPPPPPEQPDVPPPPKFPTLNIRIPPNREGETSTPFPPNSRVPIPLITPTFEGHALLMLKPEKKEDDEYYHDRVFKGKQRNFEIQIQGKFTRMPTGTVFIGGEITEGPMQLGLVTRGLCNMLLSFVRRINNRMNYSYGDKDQKELPHIVFPLWTSVDKMVKTPPGQTPPPLGILFPEPDDVRKKRRGGSGKGEYDTESTFSFSFNSMYVDLPTWKIVKLPMMNDMDLATFWGTAGLRLVVYESDAKKNKKHYKVENKYVLCIETRHVDEPQSDEEEVEGGAMLRQNSRKDSVHSLPWGKVKKSMSRVDSISDLVAQMEESDSVTDDIKNPPQDNSFTDEEDDDDDADDDEGFFDAVEKMHTLSVSTSSLSADARSSVESEAEDPYATTSITPPGLEAGKTTVVDIRANLLPIDEQSNYVGVKSCINANNLCPGFIDMCDVKIKSKYVRTYAFAVDNMTKTVFRTPQEFKRFFGAEVDDIASTPPKSTSPRLSTAEIQRRIMGSAFKRAVDHSRKSSDLQSFSFLSTVADKSFLRGPRRSAVVATSGSNSAGVLLEGAVGRALTETHFIEEWAVLTNKQLSFYHPDNSRPSFRIPTVEIIGAKMLDERQRPSFPSYHFIEIETLGRYYYLMLQNDSLLKRWTEFINNLVKSNSPNEGAILGHPDDRSSYSFRDTASSDGRSSNGTGGGSGGSSGGITGGGDWAGVTNDPSECFLHKSSVFKCKKRRLLNCRKLCFRGALFDDSGSIQDPNRLVAEALKSALEPYSENESDNLKVMLNLTSELKRCDITKLSETKKLAFFLNLYHLMILHAYLVLGPPTSTFKWISYFNMISYQVNDDIFSLTELEHCIIRAGMNFPAQFLSKYVLPTSRYSFAMNISDPRVNFALNCGSLSNPPSVPIYSVDRLEEQLDLATVYYLQESVSVVAKSKGVQVTLPRICQWYANDFGRGRPIDVAKYCVGFLTGDKQKLLMLALEGENVRSKFGDGGVVVKFHGYDFRCRTLTLLDEELLMMLISM</sequence>
<dbReference type="Proteomes" id="UP001165065">
    <property type="component" value="Unassembled WGS sequence"/>
</dbReference>
<comment type="caution">
    <text evidence="3">The sequence shown here is derived from an EMBL/GenBank/DDBJ whole genome shotgun (WGS) entry which is preliminary data.</text>
</comment>
<feature type="region of interest" description="Disordered" evidence="1">
    <location>
        <begin position="196"/>
        <end position="300"/>
    </location>
</feature>
<evidence type="ECO:0000259" key="2">
    <source>
        <dbReference type="SMART" id="SM00233"/>
    </source>
</evidence>
<dbReference type="OrthoDB" id="418495at2759"/>
<dbReference type="InterPro" id="IPR006869">
    <property type="entry name" value="DUF547"/>
</dbReference>
<protein>
    <recommendedName>
        <fullName evidence="2">PH domain-containing protein</fullName>
    </recommendedName>
</protein>
<feature type="compositionally biased region" description="Gly residues" evidence="1">
    <location>
        <begin position="942"/>
        <end position="958"/>
    </location>
</feature>
<feature type="region of interest" description="Disordered" evidence="1">
    <location>
        <begin position="623"/>
        <end position="653"/>
    </location>
</feature>
<evidence type="ECO:0000313" key="3">
    <source>
        <dbReference type="EMBL" id="GMI47392.1"/>
    </source>
</evidence>
<dbReference type="SUPFAM" id="SSF50729">
    <property type="entry name" value="PH domain-like"/>
    <property type="match status" value="1"/>
</dbReference>
<dbReference type="PANTHER" id="PTHR46361:SF3">
    <property type="entry name" value="ELECTRON CARRIER_ PROTEIN DISULFIDE OXIDOREDUCTASE"/>
    <property type="match status" value="1"/>
</dbReference>
<dbReference type="InterPro" id="IPR001849">
    <property type="entry name" value="PH_domain"/>
</dbReference>
<evidence type="ECO:0000256" key="1">
    <source>
        <dbReference type="SAM" id="MobiDB-lite"/>
    </source>
</evidence>
<feature type="compositionally biased region" description="Acidic residues" evidence="1">
    <location>
        <begin position="595"/>
        <end position="609"/>
    </location>
</feature>
<dbReference type="SMART" id="SM00233">
    <property type="entry name" value="PH"/>
    <property type="match status" value="1"/>
</dbReference>
<proteinExistence type="predicted"/>
<evidence type="ECO:0000313" key="4">
    <source>
        <dbReference type="Proteomes" id="UP001165065"/>
    </source>
</evidence>
<keyword evidence="4" id="KW-1185">Reference proteome</keyword>
<dbReference type="EMBL" id="BRYA01000342">
    <property type="protein sequence ID" value="GMI47392.1"/>
    <property type="molecule type" value="Genomic_DNA"/>
</dbReference>
<feature type="compositionally biased region" description="Low complexity" evidence="1">
    <location>
        <begin position="623"/>
        <end position="637"/>
    </location>
</feature>
<dbReference type="InterPro" id="IPR011993">
    <property type="entry name" value="PH-like_dom_sf"/>
</dbReference>
<feature type="compositionally biased region" description="Pro residues" evidence="1">
    <location>
        <begin position="259"/>
        <end position="276"/>
    </location>
</feature>
<name>A0A9W7GKI0_9STRA</name>
<feature type="region of interest" description="Disordered" evidence="1">
    <location>
        <begin position="528"/>
        <end position="549"/>
    </location>
</feature>
<feature type="region of interest" description="Disordered" evidence="1">
    <location>
        <begin position="913"/>
        <end position="958"/>
    </location>
</feature>
<dbReference type="PANTHER" id="PTHR46361">
    <property type="entry name" value="ELECTRON CARRIER/ PROTEIN DISULFIDE OXIDOREDUCTASE"/>
    <property type="match status" value="1"/>
</dbReference>
<feature type="domain" description="PH" evidence="2">
    <location>
        <begin position="811"/>
        <end position="910"/>
    </location>
</feature>
<organism evidence="3 4">
    <name type="scientific">Triparma columacea</name>
    <dbReference type="NCBI Taxonomy" id="722753"/>
    <lineage>
        <taxon>Eukaryota</taxon>
        <taxon>Sar</taxon>
        <taxon>Stramenopiles</taxon>
        <taxon>Ochrophyta</taxon>
        <taxon>Bolidophyceae</taxon>
        <taxon>Parmales</taxon>
        <taxon>Triparmaceae</taxon>
        <taxon>Triparma</taxon>
    </lineage>
</organism>
<feature type="region of interest" description="Disordered" evidence="1">
    <location>
        <begin position="576"/>
        <end position="609"/>
    </location>
</feature>
<feature type="region of interest" description="Disordered" evidence="1">
    <location>
        <begin position="426"/>
        <end position="454"/>
    </location>
</feature>
<feature type="compositionally biased region" description="Low complexity" evidence="1">
    <location>
        <begin position="201"/>
        <end position="217"/>
    </location>
</feature>
<dbReference type="InterPro" id="IPR013897">
    <property type="entry name" value="Duc1"/>
</dbReference>
<accession>A0A9W7GKI0</accession>
<gene>
    <name evidence="3" type="ORF">TrCOL_g3653</name>
</gene>
<dbReference type="Pfam" id="PF04784">
    <property type="entry name" value="DUF547"/>
    <property type="match status" value="1"/>
</dbReference>
<dbReference type="AlphaFoldDB" id="A0A9W7GKI0"/>
<reference evidence="4" key="1">
    <citation type="journal article" date="2023" name="Commun. Biol.">
        <title>Genome analysis of Parmales, the sister group of diatoms, reveals the evolutionary specialization of diatoms from phago-mixotrophs to photoautotrophs.</title>
        <authorList>
            <person name="Ban H."/>
            <person name="Sato S."/>
            <person name="Yoshikawa S."/>
            <person name="Yamada K."/>
            <person name="Nakamura Y."/>
            <person name="Ichinomiya M."/>
            <person name="Sato N."/>
            <person name="Blanc-Mathieu R."/>
            <person name="Endo H."/>
            <person name="Kuwata A."/>
            <person name="Ogata H."/>
        </authorList>
    </citation>
    <scope>NUCLEOTIDE SEQUENCE [LARGE SCALE GENOMIC DNA]</scope>
</reference>
<dbReference type="Pfam" id="PF08588">
    <property type="entry name" value="Duc1"/>
    <property type="match status" value="1"/>
</dbReference>
<dbReference type="Gene3D" id="2.30.29.30">
    <property type="entry name" value="Pleckstrin-homology domain (PH domain)/Phosphotyrosine-binding domain (PTB)"/>
    <property type="match status" value="1"/>
</dbReference>